<keyword evidence="1" id="KW-0732">Signal</keyword>
<dbReference type="AlphaFoldDB" id="A0AA48L9J4"/>
<evidence type="ECO:0000256" key="1">
    <source>
        <dbReference type="SAM" id="SignalP"/>
    </source>
</evidence>
<dbReference type="KEGG" id="ccac:CcaHIS019_0700540"/>
<dbReference type="PROSITE" id="PS50231">
    <property type="entry name" value="RICIN_B_LECTIN"/>
    <property type="match status" value="1"/>
</dbReference>
<feature type="signal peptide" evidence="1">
    <location>
        <begin position="1"/>
        <end position="15"/>
    </location>
</feature>
<proteinExistence type="predicted"/>
<dbReference type="Proteomes" id="UP001233271">
    <property type="component" value="Chromosome 7a"/>
</dbReference>
<dbReference type="GeneID" id="85498352"/>
<sequence length="191" mass="20894">MLLHYVLLSLGLVSAGPIAPAAPAAPPPPPGTPEPSTIRHSIFMDQIPVGYNQNVFLKMQSYDMTAQLAYHNGDKPMASTLLRARNNHYYWGISDGETTLVTTDDYNSRFCLDAGAQPAGGNLVHVWQCSPGVTQQTWVFNGQYVPDTDRKVGPIKLRDFDLCLDRNGGQPKVAKCSGSSDQTWAVKTWEA</sequence>
<evidence type="ECO:0008006" key="4">
    <source>
        <dbReference type="Google" id="ProtNLM"/>
    </source>
</evidence>
<organism evidence="2 3">
    <name type="scientific">Cutaneotrichosporon cavernicola</name>
    <dbReference type="NCBI Taxonomy" id="279322"/>
    <lineage>
        <taxon>Eukaryota</taxon>
        <taxon>Fungi</taxon>
        <taxon>Dikarya</taxon>
        <taxon>Basidiomycota</taxon>
        <taxon>Agaricomycotina</taxon>
        <taxon>Tremellomycetes</taxon>
        <taxon>Trichosporonales</taxon>
        <taxon>Trichosporonaceae</taxon>
        <taxon>Cutaneotrichosporon</taxon>
    </lineage>
</organism>
<dbReference type="RefSeq" id="XP_060459747.1">
    <property type="nucleotide sequence ID" value="XM_060603454.1"/>
</dbReference>
<dbReference type="CDD" id="cd00161">
    <property type="entry name" value="beta-trefoil_Ricin-like"/>
    <property type="match status" value="1"/>
</dbReference>
<accession>A0AA48L9J4</accession>
<reference evidence="2" key="1">
    <citation type="journal article" date="2023" name="BMC Genomics">
        <title>Chromosome-level genome assemblies of Cutaneotrichosporon spp. (Trichosporonales, Basidiomycota) reveal imbalanced evolution between nucleotide sequences and chromosome synteny.</title>
        <authorList>
            <person name="Kobayashi Y."/>
            <person name="Kayamori A."/>
            <person name="Aoki K."/>
            <person name="Shiwa Y."/>
            <person name="Matsutani M."/>
            <person name="Fujita N."/>
            <person name="Sugita T."/>
            <person name="Iwasaki W."/>
            <person name="Tanaka N."/>
            <person name="Takashima M."/>
        </authorList>
    </citation>
    <scope>NUCLEOTIDE SEQUENCE</scope>
    <source>
        <strain evidence="2">HIS019</strain>
    </source>
</reference>
<dbReference type="InterPro" id="IPR035992">
    <property type="entry name" value="Ricin_B-like_lectins"/>
</dbReference>
<feature type="chain" id="PRO_5041277729" description="Ricin B lectin domain-containing protein" evidence="1">
    <location>
        <begin position="16"/>
        <end position="191"/>
    </location>
</feature>
<evidence type="ECO:0000313" key="3">
    <source>
        <dbReference type="Proteomes" id="UP001233271"/>
    </source>
</evidence>
<evidence type="ECO:0000313" key="2">
    <source>
        <dbReference type="EMBL" id="BEI94482.1"/>
    </source>
</evidence>
<name>A0AA48L9J4_9TREE</name>
<gene>
    <name evidence="2" type="ORF">CcaverHIS019_0700540</name>
</gene>
<keyword evidence="3" id="KW-1185">Reference proteome</keyword>
<dbReference type="SUPFAM" id="SSF50370">
    <property type="entry name" value="Ricin B-like lectins"/>
    <property type="match status" value="1"/>
</dbReference>
<dbReference type="Gene3D" id="2.80.10.50">
    <property type="match status" value="1"/>
</dbReference>
<protein>
    <recommendedName>
        <fullName evidence="4">Ricin B lectin domain-containing protein</fullName>
    </recommendedName>
</protein>
<dbReference type="EMBL" id="AP028218">
    <property type="protein sequence ID" value="BEI94482.1"/>
    <property type="molecule type" value="Genomic_DNA"/>
</dbReference>